<dbReference type="SUPFAM" id="SSF52096">
    <property type="entry name" value="ClpP/crotonase"/>
    <property type="match status" value="1"/>
</dbReference>
<feature type="active site" description="Nucleophile" evidence="7">
    <location>
        <position position="98"/>
    </location>
</feature>
<comment type="subcellular location">
    <subcellularLocation>
        <location evidence="7">Cytoplasm</location>
    </subcellularLocation>
</comment>
<keyword evidence="3 7" id="KW-0645">Protease</keyword>
<dbReference type="InterPro" id="IPR023562">
    <property type="entry name" value="ClpP/TepA"/>
</dbReference>
<dbReference type="Proteomes" id="UP000236173">
    <property type="component" value="Unassembled WGS sequence"/>
</dbReference>
<feature type="active site" evidence="7 8">
    <location>
        <position position="123"/>
    </location>
</feature>
<keyword evidence="4 7" id="KW-0378">Hydrolase</keyword>
<dbReference type="GO" id="GO:0004176">
    <property type="term" value="F:ATP-dependent peptidase activity"/>
    <property type="evidence" value="ECO:0007669"/>
    <property type="project" value="InterPro"/>
</dbReference>
<evidence type="ECO:0000256" key="6">
    <source>
        <dbReference type="ARBA" id="ARBA00034021"/>
    </source>
</evidence>
<evidence type="ECO:0000313" key="11">
    <source>
        <dbReference type="Proteomes" id="UP000236173"/>
    </source>
</evidence>
<accession>A0A2H5XED0</accession>
<dbReference type="EMBL" id="BEHT01000030">
    <property type="protein sequence ID" value="GBC99539.1"/>
    <property type="molecule type" value="Genomic_DNA"/>
</dbReference>
<dbReference type="HAMAP" id="MF_00444">
    <property type="entry name" value="ClpP"/>
    <property type="match status" value="1"/>
</dbReference>
<dbReference type="GO" id="GO:0009368">
    <property type="term" value="C:endopeptidase Clp complex"/>
    <property type="evidence" value="ECO:0007669"/>
    <property type="project" value="TreeGrafter"/>
</dbReference>
<dbReference type="PANTHER" id="PTHR10381">
    <property type="entry name" value="ATP-DEPENDENT CLP PROTEASE PROTEOLYTIC SUBUNIT"/>
    <property type="match status" value="1"/>
</dbReference>
<evidence type="ECO:0000256" key="7">
    <source>
        <dbReference type="HAMAP-Rule" id="MF_00444"/>
    </source>
</evidence>
<dbReference type="InterPro" id="IPR033135">
    <property type="entry name" value="ClpP_His_AS"/>
</dbReference>
<dbReference type="PANTHER" id="PTHR10381:SF70">
    <property type="entry name" value="ATP-DEPENDENT CLP PROTEASE PROTEOLYTIC SUBUNIT"/>
    <property type="match status" value="1"/>
</dbReference>
<dbReference type="InterPro" id="IPR029045">
    <property type="entry name" value="ClpP/crotonase-like_dom_sf"/>
</dbReference>
<comment type="caution">
    <text evidence="10">The sequence shown here is derived from an EMBL/GenBank/DDBJ whole genome shotgun (WGS) entry which is preliminary data.</text>
</comment>
<comment type="function">
    <text evidence="7">Cleaves peptides in various proteins in a process that requires ATP hydrolysis. Has a chymotrypsin-like activity. Plays a major role in the degradation of misfolded proteins.</text>
</comment>
<dbReference type="EC" id="3.4.21.92" evidence="7"/>
<dbReference type="Gene3D" id="3.90.226.10">
    <property type="entry name" value="2-enoyl-CoA Hydratase, Chain A, domain 1"/>
    <property type="match status" value="1"/>
</dbReference>
<evidence type="ECO:0000256" key="9">
    <source>
        <dbReference type="RuleBase" id="RU003567"/>
    </source>
</evidence>
<evidence type="ECO:0000256" key="1">
    <source>
        <dbReference type="ARBA" id="ARBA00007039"/>
    </source>
</evidence>
<dbReference type="PRINTS" id="PR00127">
    <property type="entry name" value="CLPPROTEASEP"/>
</dbReference>
<evidence type="ECO:0000256" key="3">
    <source>
        <dbReference type="ARBA" id="ARBA00022670"/>
    </source>
</evidence>
<dbReference type="GO" id="GO:0005737">
    <property type="term" value="C:cytoplasm"/>
    <property type="evidence" value="ECO:0007669"/>
    <property type="project" value="UniProtKB-SubCell"/>
</dbReference>
<sequence length="195" mass="21868">MVLIPWVIEETPRGERAYDIYSRLLKNRIVFLGGEITDQLANVIIAQLLFLEKEDPDLTIDLYINSPGGSVDAGLAIYDAMQFVKPDVATYCIGHAYSMAAVLLAAGAKGKRYALPHARIMIHQPWGGVQGKAADVEVYAREILKVKNIINHILADHTGQPLERIERDTERDFFMDAYEAKEYGLVDHVLEKRGD</sequence>
<protein>
    <recommendedName>
        <fullName evidence="7 9">ATP-dependent Clp protease proteolytic subunit</fullName>
        <ecNumber evidence="7">3.4.21.92</ecNumber>
    </recommendedName>
    <alternativeName>
        <fullName evidence="7">Endopeptidase Clp</fullName>
    </alternativeName>
</protein>
<evidence type="ECO:0000256" key="4">
    <source>
        <dbReference type="ARBA" id="ARBA00022801"/>
    </source>
</evidence>
<proteinExistence type="inferred from homology"/>
<organism evidence="10 11">
    <name type="scientific">Candidatus Fervidibacter japonicus</name>
    <dbReference type="NCBI Taxonomy" id="2035412"/>
    <lineage>
        <taxon>Bacteria</taxon>
        <taxon>Candidatus Fervidibacterota</taxon>
        <taxon>Candidatus Fervidibacter</taxon>
    </lineage>
</organism>
<dbReference type="InterPro" id="IPR001907">
    <property type="entry name" value="ClpP"/>
</dbReference>
<dbReference type="NCBIfam" id="NF009205">
    <property type="entry name" value="PRK12553.1"/>
    <property type="match status" value="1"/>
</dbReference>
<name>A0A2H5XED0_9BACT</name>
<evidence type="ECO:0000256" key="8">
    <source>
        <dbReference type="PROSITE-ProRule" id="PRU10086"/>
    </source>
</evidence>
<comment type="subunit">
    <text evidence="7">Fourteen ClpP subunits assemble into 2 heptameric rings which stack back to back to give a disk-like structure with a central cavity, resembling the structure of eukaryotic proteasomes.</text>
</comment>
<comment type="catalytic activity">
    <reaction evidence="6 7 8">
        <text>Hydrolysis of proteins to small peptides in the presence of ATP and magnesium. alpha-casein is the usual test substrate. In the absence of ATP, only oligopeptides shorter than five residues are hydrolyzed (such as succinyl-Leu-Tyr-|-NHMec, and Leu-Tyr-Leu-|-Tyr-Trp, in which cleavage of the -Tyr-|-Leu- and -Tyr-|-Trp bonds also occurs).</text>
        <dbReference type="EC" id="3.4.21.92"/>
    </reaction>
</comment>
<dbReference type="GO" id="GO:0004252">
    <property type="term" value="F:serine-type endopeptidase activity"/>
    <property type="evidence" value="ECO:0007669"/>
    <property type="project" value="UniProtKB-UniRule"/>
</dbReference>
<dbReference type="GO" id="GO:0006515">
    <property type="term" value="P:protein quality control for misfolded or incompletely synthesized proteins"/>
    <property type="evidence" value="ECO:0007669"/>
    <property type="project" value="TreeGrafter"/>
</dbReference>
<dbReference type="PROSITE" id="PS00382">
    <property type="entry name" value="CLP_PROTEASE_HIS"/>
    <property type="match status" value="1"/>
</dbReference>
<dbReference type="NCBIfam" id="NF001368">
    <property type="entry name" value="PRK00277.1"/>
    <property type="match status" value="1"/>
</dbReference>
<evidence type="ECO:0000256" key="5">
    <source>
        <dbReference type="ARBA" id="ARBA00022825"/>
    </source>
</evidence>
<dbReference type="Pfam" id="PF00574">
    <property type="entry name" value="CLP_protease"/>
    <property type="match status" value="1"/>
</dbReference>
<evidence type="ECO:0000313" key="10">
    <source>
        <dbReference type="EMBL" id="GBC99539.1"/>
    </source>
</evidence>
<dbReference type="GO" id="GO:0051117">
    <property type="term" value="F:ATPase binding"/>
    <property type="evidence" value="ECO:0007669"/>
    <property type="project" value="TreeGrafter"/>
</dbReference>
<dbReference type="FunFam" id="3.90.226.10:FF:000001">
    <property type="entry name" value="ATP-dependent Clp protease proteolytic subunit"/>
    <property type="match status" value="1"/>
</dbReference>
<keyword evidence="5 7" id="KW-0720">Serine protease</keyword>
<reference evidence="11" key="1">
    <citation type="submission" date="2017-09" db="EMBL/GenBank/DDBJ databases">
        <title>Metaegenomics of thermophilic ammonia-oxidizing enrichment culture.</title>
        <authorList>
            <person name="Kato S."/>
            <person name="Suzuki K."/>
        </authorList>
    </citation>
    <scope>NUCLEOTIDE SEQUENCE [LARGE SCALE GENOMIC DNA]</scope>
</reference>
<dbReference type="CDD" id="cd07017">
    <property type="entry name" value="S14_ClpP_2"/>
    <property type="match status" value="1"/>
</dbReference>
<gene>
    <name evidence="10" type="primary">clpP_2</name>
    <name evidence="7" type="synonym">clpP</name>
    <name evidence="10" type="ORF">HRbin17_02064</name>
</gene>
<dbReference type="NCBIfam" id="TIGR00493">
    <property type="entry name" value="clpP"/>
    <property type="match status" value="1"/>
</dbReference>
<comment type="similarity">
    <text evidence="1 7 9">Belongs to the peptidase S14 family.</text>
</comment>
<evidence type="ECO:0000256" key="2">
    <source>
        <dbReference type="ARBA" id="ARBA00022490"/>
    </source>
</evidence>
<keyword evidence="2 7" id="KW-0963">Cytoplasm</keyword>
<dbReference type="AlphaFoldDB" id="A0A2H5XED0"/>